<organism evidence="2 3">
    <name type="scientific">Anopheles albimanus</name>
    <name type="common">New world malaria mosquito</name>
    <dbReference type="NCBI Taxonomy" id="7167"/>
    <lineage>
        <taxon>Eukaryota</taxon>
        <taxon>Metazoa</taxon>
        <taxon>Ecdysozoa</taxon>
        <taxon>Arthropoda</taxon>
        <taxon>Hexapoda</taxon>
        <taxon>Insecta</taxon>
        <taxon>Pterygota</taxon>
        <taxon>Neoptera</taxon>
        <taxon>Endopterygota</taxon>
        <taxon>Diptera</taxon>
        <taxon>Nematocera</taxon>
        <taxon>Culicoidea</taxon>
        <taxon>Culicidae</taxon>
        <taxon>Anophelinae</taxon>
        <taxon>Anopheles</taxon>
    </lineage>
</organism>
<dbReference type="GO" id="GO:0004601">
    <property type="term" value="F:peroxidase activity"/>
    <property type="evidence" value="ECO:0007669"/>
    <property type="project" value="UniProtKB-KW"/>
</dbReference>
<dbReference type="PRINTS" id="PR00457">
    <property type="entry name" value="ANPEROXIDASE"/>
</dbReference>
<evidence type="ECO:0000256" key="1">
    <source>
        <dbReference type="ARBA" id="ARBA00022559"/>
    </source>
</evidence>
<evidence type="ECO:0000313" key="2">
    <source>
        <dbReference type="EnsemblMetazoa" id="AALB010446-PA"/>
    </source>
</evidence>
<dbReference type="CDD" id="cd09823">
    <property type="entry name" value="peroxinectin_like"/>
    <property type="match status" value="1"/>
</dbReference>
<reference evidence="2 3" key="1">
    <citation type="journal article" date="2017" name="G3 (Bethesda)">
        <title>The Physical Genome Mapping of Anopheles albimanus Corrected Scaffold Misassemblies and Identified Interarm Rearrangements in Genus Anopheles.</title>
        <authorList>
            <person name="Artemov G.N."/>
            <person name="Peery A.N."/>
            <person name="Jiang X."/>
            <person name="Tu Z."/>
            <person name="Stegniy V.N."/>
            <person name="Sharakhova M.V."/>
            <person name="Sharakhov I.V."/>
        </authorList>
    </citation>
    <scope>NUCLEOTIDE SEQUENCE [LARGE SCALE GENOMIC DNA]</scope>
    <source>
        <strain evidence="2 3">ALBI9_A</strain>
    </source>
</reference>
<dbReference type="PANTHER" id="PTHR11475">
    <property type="entry name" value="OXIDASE/PEROXIDASE"/>
    <property type="match status" value="1"/>
</dbReference>
<keyword evidence="1" id="KW-0560">Oxidoreductase</keyword>
<dbReference type="PROSITE" id="PS50292">
    <property type="entry name" value="PEROXIDASE_3"/>
    <property type="match status" value="2"/>
</dbReference>
<protein>
    <submittedName>
        <fullName evidence="2">Uncharacterized protein</fullName>
    </submittedName>
</protein>
<sequence length="1022" mass="114278">MTYLPSIITTGIVVLLWSSGSSRAQHDCPQVPDCAQSDPRFRTLDGTCNNPNEPLQGAAMRPYRRLVAAEYADGLWEPPLASSGSPMPNARRLSLALFGETEMQHPRHTMVSMQFGQLIAHDVSFTADAFGMQCCADGKMVPAEVARSPRCLPIEVARDDPVMSEEGIECLNMVRTKTTLEDPCQGRSGPAEQLSSVTSYLDLSVVYGNSLEQSNELRTFEGGQMRVERRHGRDWPPYYPNRTQLCDVKDETEACYLTGDRRANQSPHLALLQIAFLVEHNRLARELAILNRHWDDERLFQEARQINIAQYQAIVYYEWLPIYMGRENLVAYGVLPEAGSEPDFEDDYDPGVDATVSNAFGNAALRFFHNLIAGHLDLVEESLQPTGSIRLSDWLDRPSVLEFCQEYPGMSTTQHIRLCSLAVVFLIGKCHSTIESCPFVMSCEEDSGGSPYRSADGSCNSRYNPLYGTAYRPYRRLLPAKYADGVAEPARMVGSGAAMPNARQLSMALFGETEQRDVRSTIVNMQFGQLVAHDLSFTADVFGGRCCPGGQALPDGQLPARCLPVAVPPDDPVLGNGTVDCMGMLRTRTSLEYPCATNYGQAEQLSSVTAFLDLSIVYGNSETQMAGLRSSAHGQMLVEHRNGSDWPPNNPNASTLCQMLEESDVCYHTGDLRSNQSPHLALLQIVFLLEHNRLARELAILNRHWDDERLFQEARKINIAQYQAIVYGEWLPIYMGRDNMLTGGLLHPVADDEEPVPDYDPLVDPTVSNEFGTAAFRYFHNMIVGQLDMYGDTGDPIGSLRLSDRLRRPGILEQQQQRRASNRVLLARGMVNQPHDTPNGHLSPEAKHYLFRNQRTVGVDLKAIDIQRARDHGLASYNEYRMWSGLERATGWSDLHDSLPEDAVTKLARWYATVDDVELAVAGALERHHPGATVGRTFLTILLEQFRRTRTADRFFYENGAHFTGPQLAQIRRASIGRLLCDAVPELARMQRNAFFLPDELGNPVRPCGELEEVRLAPWQER</sequence>
<dbReference type="InterPro" id="IPR037120">
    <property type="entry name" value="Haem_peroxidase_sf_animal"/>
</dbReference>
<dbReference type="VEuPathDB" id="VectorBase:AALB017734"/>
<dbReference type="SUPFAM" id="SSF48113">
    <property type="entry name" value="Heme-dependent peroxidases"/>
    <property type="match status" value="2"/>
</dbReference>
<dbReference type="InterPro" id="IPR010255">
    <property type="entry name" value="Haem_peroxidase_sf"/>
</dbReference>
<name>A0A182FV61_ANOAL</name>
<dbReference type="PANTHER" id="PTHR11475:SF86">
    <property type="entry name" value="PEROXIDASE"/>
    <property type="match status" value="1"/>
</dbReference>
<dbReference type="FunFam" id="1.10.640.10:FF:000009">
    <property type="entry name" value="Peroxidase, isoform B"/>
    <property type="match status" value="2"/>
</dbReference>
<dbReference type="GO" id="GO:0020037">
    <property type="term" value="F:heme binding"/>
    <property type="evidence" value="ECO:0007669"/>
    <property type="project" value="InterPro"/>
</dbReference>
<dbReference type="VEuPathDB" id="VectorBase:AALB20_035370"/>
<proteinExistence type="predicted"/>
<dbReference type="Pfam" id="PF03098">
    <property type="entry name" value="An_peroxidase"/>
    <property type="match status" value="2"/>
</dbReference>
<dbReference type="EnsemblMetazoa" id="AALB010446-RA">
    <property type="protein sequence ID" value="AALB010446-PA"/>
    <property type="gene ID" value="AALB010446"/>
</dbReference>
<dbReference type="AlphaFoldDB" id="A0A182FV61"/>
<dbReference type="Gene3D" id="1.10.640.10">
    <property type="entry name" value="Haem peroxidase domain superfamily, animal type"/>
    <property type="match status" value="2"/>
</dbReference>
<keyword evidence="1" id="KW-0575">Peroxidase</keyword>
<evidence type="ECO:0000313" key="3">
    <source>
        <dbReference type="Proteomes" id="UP000069272"/>
    </source>
</evidence>
<keyword evidence="3" id="KW-1185">Reference proteome</keyword>
<reference evidence="2" key="2">
    <citation type="submission" date="2022-08" db="UniProtKB">
        <authorList>
            <consortium name="EnsemblMetazoa"/>
        </authorList>
    </citation>
    <scope>IDENTIFICATION</scope>
    <source>
        <strain evidence="2">STECLA/ALBI9_A</strain>
    </source>
</reference>
<dbReference type="GO" id="GO:0006979">
    <property type="term" value="P:response to oxidative stress"/>
    <property type="evidence" value="ECO:0007669"/>
    <property type="project" value="InterPro"/>
</dbReference>
<accession>A0A182FV61</accession>
<dbReference type="Proteomes" id="UP000069272">
    <property type="component" value="Chromosome 3R"/>
</dbReference>
<dbReference type="InterPro" id="IPR019791">
    <property type="entry name" value="Haem_peroxidase_animal"/>
</dbReference>